<evidence type="ECO:0000256" key="2">
    <source>
        <dbReference type="SAM" id="SignalP"/>
    </source>
</evidence>
<dbReference type="SUPFAM" id="SSF54001">
    <property type="entry name" value="Cysteine proteinases"/>
    <property type="match status" value="1"/>
</dbReference>
<dbReference type="Pfam" id="PF05257">
    <property type="entry name" value="CHAP"/>
    <property type="match status" value="1"/>
</dbReference>
<organism evidence="4 5">
    <name type="scientific">Roseomonas haemaphysalidis</name>
    <dbReference type="NCBI Taxonomy" id="2768162"/>
    <lineage>
        <taxon>Bacteria</taxon>
        <taxon>Pseudomonadati</taxon>
        <taxon>Pseudomonadota</taxon>
        <taxon>Alphaproteobacteria</taxon>
        <taxon>Acetobacterales</taxon>
        <taxon>Roseomonadaceae</taxon>
        <taxon>Roseomonas</taxon>
    </lineage>
</organism>
<dbReference type="Gene3D" id="3.90.1720.10">
    <property type="entry name" value="endopeptidase domain like (from Nostoc punctiforme)"/>
    <property type="match status" value="1"/>
</dbReference>
<accession>A0ABS3KRL6</accession>
<comment type="caution">
    <text evidence="4">The sequence shown here is derived from an EMBL/GenBank/DDBJ whole genome shotgun (WGS) entry which is preliminary data.</text>
</comment>
<feature type="signal peptide" evidence="2">
    <location>
        <begin position="1"/>
        <end position="26"/>
    </location>
</feature>
<feature type="domain" description="Peptidase C51" evidence="3">
    <location>
        <begin position="59"/>
        <end position="184"/>
    </location>
</feature>
<evidence type="ECO:0000313" key="5">
    <source>
        <dbReference type="Proteomes" id="UP001518989"/>
    </source>
</evidence>
<name>A0ABS3KRL6_9PROT</name>
<proteinExistence type="predicted"/>
<keyword evidence="2" id="KW-0732">Signal</keyword>
<protein>
    <submittedName>
        <fullName evidence="4">CHAP domain-containing protein</fullName>
    </submittedName>
</protein>
<dbReference type="InterPro" id="IPR038765">
    <property type="entry name" value="Papain-like_cys_pep_sf"/>
</dbReference>
<dbReference type="EMBL" id="JACTNG010000005">
    <property type="protein sequence ID" value="MBO1079667.1"/>
    <property type="molecule type" value="Genomic_DNA"/>
</dbReference>
<evidence type="ECO:0000313" key="4">
    <source>
        <dbReference type="EMBL" id="MBO1079667.1"/>
    </source>
</evidence>
<evidence type="ECO:0000256" key="1">
    <source>
        <dbReference type="SAM" id="MobiDB-lite"/>
    </source>
</evidence>
<dbReference type="PROSITE" id="PS50911">
    <property type="entry name" value="CHAP"/>
    <property type="match status" value="1"/>
</dbReference>
<sequence>MRFSTTALTLAVLLGTAGLVPQVADAAPTSRGGRETAKQQRAIPVEQSAALSSKPTTDKPAMRMSAAAGLAARAATYSGGPISCVPYVRQVTGMDIIGNAHTWWASAAGSYARGSRPERGAVMAFRSSGGMRLGHVAVVSRIVSAREVLIDHANWEGPGIRKGTVIRGASVVDVSDRNDWSAVRVQVGRSDEAYGRVYPTYGFIYNRPDNGQRMMTASAGGFEELAEAPASPHAAHLAEVSADLALGSARR</sequence>
<keyword evidence="5" id="KW-1185">Reference proteome</keyword>
<feature type="region of interest" description="Disordered" evidence="1">
    <location>
        <begin position="26"/>
        <end position="59"/>
    </location>
</feature>
<reference evidence="4 5" key="1">
    <citation type="submission" date="2020-09" db="EMBL/GenBank/DDBJ databases">
        <title>Roseomonas.</title>
        <authorList>
            <person name="Zhu W."/>
        </authorList>
    </citation>
    <scope>NUCLEOTIDE SEQUENCE [LARGE SCALE GENOMIC DNA]</scope>
    <source>
        <strain evidence="4 5">573</strain>
    </source>
</reference>
<dbReference type="InterPro" id="IPR007921">
    <property type="entry name" value="CHAP_dom"/>
</dbReference>
<dbReference type="Proteomes" id="UP001518989">
    <property type="component" value="Unassembled WGS sequence"/>
</dbReference>
<feature type="chain" id="PRO_5046777887" evidence="2">
    <location>
        <begin position="27"/>
        <end position="251"/>
    </location>
</feature>
<evidence type="ECO:0000259" key="3">
    <source>
        <dbReference type="PROSITE" id="PS50911"/>
    </source>
</evidence>
<gene>
    <name evidence="4" type="ORF">IAI61_11555</name>
</gene>